<sequence>MDQLSISSINSYHWVPYRLPSSPVERSRFLAKVLNLPGWCSIHGNEYEVKALLATLLYPRMERSGKSDVLKLISGLSNQRLADCLRGEIATTTLVQKQWGLWSLNSKELEAMLAKHKYVSNFLQVAGAKSVLDLFKDFNSVKSTKLSVIVLSIIYSANRHIESDVNNEIKLRTKVRDYGAE</sequence>
<name>A0AAU8BMC8_9VIBR</name>
<dbReference type="RefSeq" id="WP_353497946.1">
    <property type="nucleotide sequence ID" value="NZ_CP115920.1"/>
</dbReference>
<protein>
    <submittedName>
        <fullName evidence="1">Uncharacterized protein</fullName>
    </submittedName>
</protein>
<dbReference type="EMBL" id="CP115920">
    <property type="protein sequence ID" value="XCD16705.1"/>
    <property type="molecule type" value="Genomic_DNA"/>
</dbReference>
<proteinExistence type="predicted"/>
<gene>
    <name evidence="1" type="ORF">PG915_03900</name>
</gene>
<dbReference type="KEGG" id="vck:PG915_03900"/>
<organism evidence="1">
    <name type="scientific">Vibrio chaetopteri</name>
    <dbReference type="NCBI Taxonomy" id="3016528"/>
    <lineage>
        <taxon>Bacteria</taxon>
        <taxon>Pseudomonadati</taxon>
        <taxon>Pseudomonadota</taxon>
        <taxon>Gammaproteobacteria</taxon>
        <taxon>Vibrionales</taxon>
        <taxon>Vibrionaceae</taxon>
        <taxon>Vibrio</taxon>
    </lineage>
</organism>
<accession>A0AAU8BMC8</accession>
<evidence type="ECO:0000313" key="1">
    <source>
        <dbReference type="EMBL" id="XCD16705.1"/>
    </source>
</evidence>
<dbReference type="AlphaFoldDB" id="A0AAU8BMC8"/>
<reference evidence="1" key="1">
    <citation type="submission" date="2023-01" db="EMBL/GenBank/DDBJ databases">
        <title>Vibrio sp. CB1-14 genome sequencing.</title>
        <authorList>
            <person name="Otstavnykh N."/>
            <person name="Isaeva M."/>
            <person name="Meleshko D."/>
        </authorList>
    </citation>
    <scope>NUCLEOTIDE SEQUENCE</scope>
    <source>
        <strain evidence="1">CB1-14</strain>
    </source>
</reference>